<dbReference type="PANTHER" id="PTHR30195">
    <property type="entry name" value="TYPE I SITE-SPECIFIC DEOXYRIBONUCLEASE PROTEIN SUBUNIT M AND R"/>
    <property type="match status" value="1"/>
</dbReference>
<dbReference type="GO" id="GO:0004386">
    <property type="term" value="F:helicase activity"/>
    <property type="evidence" value="ECO:0007669"/>
    <property type="project" value="UniProtKB-KW"/>
</dbReference>
<dbReference type="SUPFAM" id="SSF52540">
    <property type="entry name" value="P-loop containing nucleoside triphosphate hydrolases"/>
    <property type="match status" value="1"/>
</dbReference>
<evidence type="ECO:0000256" key="8">
    <source>
        <dbReference type="ARBA" id="ARBA00022801"/>
    </source>
</evidence>
<dbReference type="EMBL" id="CAJA01000487">
    <property type="protein sequence ID" value="CCH75284.1"/>
    <property type="molecule type" value="Genomic_DNA"/>
</dbReference>
<evidence type="ECO:0000256" key="10">
    <source>
        <dbReference type="ARBA" id="ARBA00023125"/>
    </source>
</evidence>
<dbReference type="OrthoDB" id="9758243at2"/>
<comment type="function">
    <text evidence="11">Subunit R is required for both nuclease and ATPase activities, but not for modification.</text>
</comment>
<dbReference type="InterPro" id="IPR027417">
    <property type="entry name" value="P-loop_NTPase"/>
</dbReference>
<keyword evidence="8 11" id="KW-0378">Hydrolase</keyword>
<evidence type="ECO:0000256" key="3">
    <source>
        <dbReference type="ARBA" id="ARBA00011296"/>
    </source>
</evidence>
<evidence type="ECO:0000256" key="1">
    <source>
        <dbReference type="ARBA" id="ARBA00000851"/>
    </source>
</evidence>
<dbReference type="PANTHER" id="PTHR30195:SF15">
    <property type="entry name" value="TYPE I RESTRICTION ENZYME HINDI ENDONUCLEASE SUBUNIT"/>
    <property type="match status" value="1"/>
</dbReference>
<name>W6K4M7_9MICO</name>
<organism evidence="13 14">
    <name type="scientific">Nostocoides australiense Ben110</name>
    <dbReference type="NCBI Taxonomy" id="1193182"/>
    <lineage>
        <taxon>Bacteria</taxon>
        <taxon>Bacillati</taxon>
        <taxon>Actinomycetota</taxon>
        <taxon>Actinomycetes</taxon>
        <taxon>Micrococcales</taxon>
        <taxon>Intrasporangiaceae</taxon>
        <taxon>Nostocoides</taxon>
    </lineage>
</organism>
<dbReference type="SMART" id="SM00487">
    <property type="entry name" value="DEXDc"/>
    <property type="match status" value="1"/>
</dbReference>
<evidence type="ECO:0000256" key="6">
    <source>
        <dbReference type="ARBA" id="ARBA00022747"/>
    </source>
</evidence>
<accession>W6K4M7</accession>
<evidence type="ECO:0000256" key="4">
    <source>
        <dbReference type="ARBA" id="ARBA00022722"/>
    </source>
</evidence>
<evidence type="ECO:0000256" key="5">
    <source>
        <dbReference type="ARBA" id="ARBA00022741"/>
    </source>
</evidence>
<sequence>MTFTEANTVRDFIANVATEAEISFKAGKDLPRTASAVMLADPLRDALIRLNPEIADKPDRADQVMYELNKIIDGVRHGSVVRQNEVFMAWVRGEHSMPFGKDGAHTTVRLVDFDSPYENDWAVSTEVTFRQGHVERRFDLVIWCNGIPVALGEAKRVDRHAYSWFDAAAQLHSDYEKNIPMFFVPNVLLFATDGKDFRYGTVGMPEDLWGPWREDGSPLAGMEHVGDAAEAVLNPESILKFLRHYTLFATDKKHRRIKIIARYQQFQAADLIVERVVEGQIKKGLVWHFQGSGKSLLMVFTALRLRSHPDLRSPTVFIVVDRVDLDSQISGTFNASDVPNTLSVESRSDLEKLVTAGSRKVIITTIHKFAELPADLDTRSGIIVMVDEGHRTQEGDLASRMRASIPNAFFFGMTGTPINARDRNTFRLFGAEPDPGRYLSKYSFEDSIRDGATLPLHFQPRPTELKIDRQAIDEGFKELAEAGELNEDQRRELSKRAASLERLIKAPGRIEKVVADIVRHFTEHVEPQGFKAQVVVYDKEACVLFKQALDQRLPAEASAVVMSMDARDPQDWKDRFSLDRAAEEKLLDRFRDPADPLQILIVTAKLLTGFDAPILQTQYLDKPLKDHTLLQAICRTNRTYPGKSHGVIVDYLGIFDNMAATLAFDESTIEKVVTNIEALRERFPAELQTALDFFPGVDRTEHGYTGMIAAQQKLPDQDTIDRYGAQYRVVLRLWEALSPDPTLTPYAADYKWLTSVYESVRPVDLTGRLVWNRLGPKTLELINENITVEVPRLDLDAIILDADLLAELAGGDPTGKAKEIEIAITARIARHLKNPKFVALGKRLEDLRRRYEDGMQDSLDFLRGLLDLAKDTLAAEREEEAVSPEERAKAALTELFESLKNEETPILVERLVADIDTVVREVRYEGWQSNPEGIREVQKAVRSLLWRRKIREEDVFQKAVDYIKEYY</sequence>
<dbReference type="AlphaFoldDB" id="W6K4M7"/>
<evidence type="ECO:0000256" key="11">
    <source>
        <dbReference type="RuleBase" id="RU364115"/>
    </source>
</evidence>
<dbReference type="InterPro" id="IPR007409">
    <property type="entry name" value="Restrct_endonuc_type1_HsdR_N"/>
</dbReference>
<keyword evidence="10 11" id="KW-0238">DNA-binding</keyword>
<dbReference type="InterPro" id="IPR014001">
    <property type="entry name" value="Helicase_ATP-bd"/>
</dbReference>
<dbReference type="Gene3D" id="3.40.50.300">
    <property type="entry name" value="P-loop containing nucleotide triphosphate hydrolases"/>
    <property type="match status" value="3"/>
</dbReference>
<evidence type="ECO:0000256" key="9">
    <source>
        <dbReference type="ARBA" id="ARBA00022840"/>
    </source>
</evidence>
<comment type="subunit">
    <text evidence="3 11">The type I restriction/modification system is composed of three polypeptides R, M and S.</text>
</comment>
<comment type="catalytic activity">
    <reaction evidence="1 11">
        <text>Endonucleolytic cleavage of DNA to give random double-stranded fragments with terminal 5'-phosphates, ATP is simultaneously hydrolyzed.</text>
        <dbReference type="EC" id="3.1.21.3"/>
    </reaction>
</comment>
<dbReference type="Pfam" id="PF22679">
    <property type="entry name" value="T1R_D3-like"/>
    <property type="match status" value="1"/>
</dbReference>
<comment type="similarity">
    <text evidence="2 11">Belongs to the HsdR family.</text>
</comment>
<gene>
    <name evidence="13" type="ORF">BN11_610007</name>
</gene>
<dbReference type="NCBIfam" id="TIGR00348">
    <property type="entry name" value="hsdR"/>
    <property type="match status" value="1"/>
</dbReference>
<dbReference type="Proteomes" id="UP000035763">
    <property type="component" value="Unassembled WGS sequence"/>
</dbReference>
<proteinExistence type="inferred from homology"/>
<evidence type="ECO:0000256" key="7">
    <source>
        <dbReference type="ARBA" id="ARBA00022759"/>
    </source>
</evidence>
<keyword evidence="14" id="KW-1185">Reference proteome</keyword>
<evidence type="ECO:0000259" key="12">
    <source>
        <dbReference type="PROSITE" id="PS51192"/>
    </source>
</evidence>
<protein>
    <recommendedName>
        <fullName evidence="11">Type I restriction enzyme endonuclease subunit</fullName>
        <shortName evidence="11">R protein</shortName>
        <ecNumber evidence="11">3.1.21.3</ecNumber>
    </recommendedName>
</protein>
<dbReference type="GO" id="GO:0003677">
    <property type="term" value="F:DNA binding"/>
    <property type="evidence" value="ECO:0007669"/>
    <property type="project" value="UniProtKB-KW"/>
</dbReference>
<evidence type="ECO:0000313" key="14">
    <source>
        <dbReference type="Proteomes" id="UP000035763"/>
    </source>
</evidence>
<feature type="domain" description="Helicase ATP-binding" evidence="12">
    <location>
        <begin position="275"/>
        <end position="435"/>
    </location>
</feature>
<keyword evidence="6 11" id="KW-0680">Restriction system</keyword>
<dbReference type="InterPro" id="IPR051268">
    <property type="entry name" value="Type-I_R_enzyme_R_subunit"/>
</dbReference>
<dbReference type="PROSITE" id="PS51192">
    <property type="entry name" value="HELICASE_ATP_BIND_1"/>
    <property type="match status" value="1"/>
</dbReference>
<dbReference type="CDD" id="cd22332">
    <property type="entry name" value="HsdR_N"/>
    <property type="match status" value="1"/>
</dbReference>
<keyword evidence="13" id="KW-0347">Helicase</keyword>
<evidence type="ECO:0000313" key="13">
    <source>
        <dbReference type="EMBL" id="CCH75284.1"/>
    </source>
</evidence>
<dbReference type="STRING" id="1193182.BN11_610007"/>
<dbReference type="GO" id="GO:0005524">
    <property type="term" value="F:ATP binding"/>
    <property type="evidence" value="ECO:0007669"/>
    <property type="project" value="UniProtKB-KW"/>
</dbReference>
<dbReference type="InterPro" id="IPR004473">
    <property type="entry name" value="Restrct_endonuc_typeI_HsdR"/>
</dbReference>
<keyword evidence="5 11" id="KW-0547">Nucleotide-binding</keyword>
<dbReference type="Pfam" id="PF18766">
    <property type="entry name" value="SWI2_SNF2"/>
    <property type="match status" value="1"/>
</dbReference>
<keyword evidence="4" id="KW-0540">Nuclease</keyword>
<keyword evidence="9 11" id="KW-0067">ATP-binding</keyword>
<keyword evidence="7" id="KW-0255">Endonuclease</keyword>
<dbReference type="InterPro" id="IPR040980">
    <property type="entry name" value="SWI2_SNF2"/>
</dbReference>
<dbReference type="GO" id="GO:0009035">
    <property type="term" value="F:type I site-specific deoxyribonuclease activity"/>
    <property type="evidence" value="ECO:0007669"/>
    <property type="project" value="UniProtKB-EC"/>
</dbReference>
<reference evidence="13 14" key="1">
    <citation type="journal article" date="2013" name="ISME J.">
        <title>A metabolic model for members of the genus Tetrasphaera involved in enhanced biological phosphorus removal.</title>
        <authorList>
            <person name="Kristiansen R."/>
            <person name="Nguyen H.T.T."/>
            <person name="Saunders A.M."/>
            <person name="Nielsen J.L."/>
            <person name="Wimmer R."/>
            <person name="Le V.Q."/>
            <person name="McIlroy S.J."/>
            <person name="Petrovski S."/>
            <person name="Seviour R.J."/>
            <person name="Calteau A."/>
            <person name="Nielsen K.L."/>
            <person name="Nielsen P.H."/>
        </authorList>
    </citation>
    <scope>NUCLEOTIDE SEQUENCE [LARGE SCALE GENOMIC DNA]</scope>
    <source>
        <strain evidence="13 14">Ben110</strain>
    </source>
</reference>
<dbReference type="RefSeq" id="WP_048695619.1">
    <property type="nucleotide sequence ID" value="NZ_HG764815.1"/>
</dbReference>
<dbReference type="InterPro" id="IPR055180">
    <property type="entry name" value="HsdR_RecA-like_helicase_dom_2"/>
</dbReference>
<dbReference type="CDD" id="cd18800">
    <property type="entry name" value="SF2_C_EcoR124I-like"/>
    <property type="match status" value="1"/>
</dbReference>
<dbReference type="Gene3D" id="3.90.1570.50">
    <property type="match status" value="1"/>
</dbReference>
<dbReference type="EC" id="3.1.21.3" evidence="11"/>
<comment type="caution">
    <text evidence="13">The sequence shown here is derived from an EMBL/GenBank/DDBJ whole genome shotgun (WGS) entry which is preliminary data.</text>
</comment>
<dbReference type="Pfam" id="PF04313">
    <property type="entry name" value="HSDR_N"/>
    <property type="match status" value="1"/>
</dbReference>
<dbReference type="GO" id="GO:0009307">
    <property type="term" value="P:DNA restriction-modification system"/>
    <property type="evidence" value="ECO:0007669"/>
    <property type="project" value="UniProtKB-KW"/>
</dbReference>
<evidence type="ECO:0000256" key="2">
    <source>
        <dbReference type="ARBA" id="ARBA00008598"/>
    </source>
</evidence>